<keyword evidence="1" id="KW-0812">Transmembrane</keyword>
<dbReference type="RefSeq" id="WP_053028892.1">
    <property type="nucleotide sequence ID" value="NZ_CUEE01000001.1"/>
</dbReference>
<reference evidence="3 4" key="1">
    <citation type="submission" date="2020-06" db="EMBL/GenBank/DDBJ databases">
        <title>Staphylococcus borealis sp. nov. -A novel member of the Staphylococcaceae family isolated from skin and blood in humans.</title>
        <authorList>
            <person name="Pain M."/>
            <person name="Wolden R."/>
            <person name="Jaen-Luchoro D."/>
            <person name="Salva-Serra F."/>
            <person name="Iglesias B.P."/>
            <person name="Karlsson R."/>
            <person name="Klingenberg C."/>
            <person name="Cavanagh J.P."/>
        </authorList>
    </citation>
    <scope>NUCLEOTIDE SEQUENCE [LARGE SCALE GENOMIC DNA]</scope>
    <source>
        <strain evidence="3 4">58-22</strain>
    </source>
</reference>
<gene>
    <name evidence="3" type="ORF">HUN84_02080</name>
</gene>
<dbReference type="Proteomes" id="UP000610527">
    <property type="component" value="Unassembled WGS sequence"/>
</dbReference>
<dbReference type="GeneID" id="74185383"/>
<evidence type="ECO:0000259" key="2">
    <source>
        <dbReference type="Pfam" id="PF13240"/>
    </source>
</evidence>
<evidence type="ECO:0000313" key="4">
    <source>
        <dbReference type="Proteomes" id="UP000610527"/>
    </source>
</evidence>
<keyword evidence="1" id="KW-0472">Membrane</keyword>
<dbReference type="InterPro" id="IPR026870">
    <property type="entry name" value="Zinc_ribbon_dom"/>
</dbReference>
<comment type="caution">
    <text evidence="3">The sequence shown here is derived from an EMBL/GenBank/DDBJ whole genome shotgun (WGS) entry which is preliminary data.</text>
</comment>
<dbReference type="EMBL" id="JABVEG010000001">
    <property type="protein sequence ID" value="NUI81550.1"/>
    <property type="molecule type" value="Genomic_DNA"/>
</dbReference>
<feature type="transmembrane region" description="Helical" evidence="1">
    <location>
        <begin position="254"/>
        <end position="274"/>
    </location>
</feature>
<accession>A0ABX2LGX1</accession>
<protein>
    <submittedName>
        <fullName evidence="3">Zinc ribbon domain-containing protein</fullName>
    </submittedName>
</protein>
<feature type="transmembrane region" description="Helical" evidence="1">
    <location>
        <begin position="196"/>
        <end position="215"/>
    </location>
</feature>
<feature type="transmembrane region" description="Helical" evidence="1">
    <location>
        <begin position="221"/>
        <end position="242"/>
    </location>
</feature>
<organism evidence="3 4">
    <name type="scientific">Staphylococcus borealis</name>
    <dbReference type="NCBI Taxonomy" id="2742203"/>
    <lineage>
        <taxon>Bacteria</taxon>
        <taxon>Bacillati</taxon>
        <taxon>Bacillota</taxon>
        <taxon>Bacilli</taxon>
        <taxon>Bacillales</taxon>
        <taxon>Staphylococcaceae</taxon>
        <taxon>Staphylococcus</taxon>
    </lineage>
</organism>
<name>A0ABX2LGX1_9STAP</name>
<feature type="transmembrane region" description="Helical" evidence="1">
    <location>
        <begin position="157"/>
        <end position="184"/>
    </location>
</feature>
<dbReference type="SUPFAM" id="SSF57783">
    <property type="entry name" value="Zinc beta-ribbon"/>
    <property type="match status" value="1"/>
</dbReference>
<keyword evidence="1" id="KW-1133">Transmembrane helix</keyword>
<keyword evidence="4" id="KW-1185">Reference proteome</keyword>
<evidence type="ECO:0000313" key="3">
    <source>
        <dbReference type="EMBL" id="NUI81550.1"/>
    </source>
</evidence>
<sequence>MQCPNCGQTYQPGDQYCGSCGKKLNDSTLQSTQSTTESVNSEIQSATHSKTVKQEGFNETQRDNAYEHGEFAHRYMSYEHRYAEGPFTLKVKTTFNESKSFFKQAFTAHDAVIKGEHSFSHTLLASLVVIGLIILGMFLHIFSASLFDGYFVDTATIILKFVLTILLALVFLLVVTFGVIRLMIVERILFKKVLSDYILINTLSVSVLFLGFVVFFLEFYIFSGILIAFSTILLITSSIYLISKYSVNHTLRIASFYGIMIFFVIIAFAMHLFGSTLVHHYDDLGIVHQLFWRWL</sequence>
<feature type="transmembrane region" description="Helical" evidence="1">
    <location>
        <begin position="123"/>
        <end position="145"/>
    </location>
</feature>
<dbReference type="Pfam" id="PF13240">
    <property type="entry name" value="Zn_Ribbon_1"/>
    <property type="match status" value="1"/>
</dbReference>
<feature type="domain" description="Zinc-ribbon" evidence="2">
    <location>
        <begin position="3"/>
        <end position="24"/>
    </location>
</feature>
<proteinExistence type="predicted"/>
<evidence type="ECO:0000256" key="1">
    <source>
        <dbReference type="SAM" id="Phobius"/>
    </source>
</evidence>